<evidence type="ECO:0000313" key="3">
    <source>
        <dbReference type="EMBL" id="CAI3944196.1"/>
    </source>
</evidence>
<dbReference type="InterPro" id="IPR023631">
    <property type="entry name" value="Amidase_dom"/>
</dbReference>
<evidence type="ECO:0000313" key="4">
    <source>
        <dbReference type="Proteomes" id="UP001154255"/>
    </source>
</evidence>
<dbReference type="Pfam" id="PF01425">
    <property type="entry name" value="Amidase"/>
    <property type="match status" value="1"/>
</dbReference>
<accession>A0A9W4TM78</accession>
<sequence>MSLIKEISTNIRSGHYSAHDIVTHYLNLIQKTNSSIKSVTRILEERALKAAHHIDSLIASGKDPGPLAGVPFGVKDLFDLEGEITTSGSQVFKNKKPASKDAAVIQRLCEAGAIPIATLNMDEFAYGFITDNSYYGITRNPHDTSRFAGGSSGGSAASVAAGILPFSLGSDTNGSIRIPAALCGVWGIRPTYNSMPMQGVYPLSESCDTVGPFCQNITDLKIVCDVMAGTFNSSVNALSSNLKVAQLGGWFERDVNPEILKVIQDIMVLFQSDKKIELQYVEQARIASYLMTASEGGALHLPILRKYPLKYDPDTRDRLIAGAMLPTSSYLQAKKIEQWFKIYINTLFKEYDLLIAPTTGDIAPKIDDPVVTVEGKSVSAYTNIGIYTQSLSLTGCPILSVPITRDGNLPFGLQIMAKPFQEHLLFEVGAMLEQKGIAKASILQQKTTI</sequence>
<dbReference type="PANTHER" id="PTHR11895:SF172">
    <property type="entry name" value="GLUTAMYL-TRNA(GLN) AMIDOTRANSFERASE"/>
    <property type="match status" value="1"/>
</dbReference>
<dbReference type="Gene3D" id="3.90.1300.10">
    <property type="entry name" value="Amidase signature (AS) domain"/>
    <property type="match status" value="1"/>
</dbReference>
<dbReference type="Proteomes" id="UP001154259">
    <property type="component" value="Unassembled WGS sequence"/>
</dbReference>
<dbReference type="RefSeq" id="WP_271789732.1">
    <property type="nucleotide sequence ID" value="NZ_CAMXCM010000002.1"/>
</dbReference>
<dbReference type="PANTHER" id="PTHR11895">
    <property type="entry name" value="TRANSAMIDASE"/>
    <property type="match status" value="1"/>
</dbReference>
<evidence type="ECO:0000313" key="2">
    <source>
        <dbReference type="EMBL" id="CAI3939309.1"/>
    </source>
</evidence>
<dbReference type="SUPFAM" id="SSF75304">
    <property type="entry name" value="Amidase signature (AS) enzymes"/>
    <property type="match status" value="1"/>
</dbReference>
<dbReference type="NCBIfam" id="TIGR02715">
    <property type="entry name" value="amido_AtzE"/>
    <property type="match status" value="1"/>
</dbReference>
<evidence type="ECO:0000313" key="5">
    <source>
        <dbReference type="Proteomes" id="UP001154259"/>
    </source>
</evidence>
<evidence type="ECO:0000259" key="1">
    <source>
        <dbReference type="Pfam" id="PF01425"/>
    </source>
</evidence>
<proteinExistence type="predicted"/>
<dbReference type="EMBL" id="CAMXCS010000002">
    <property type="protein sequence ID" value="CAI3944196.1"/>
    <property type="molecule type" value="Genomic_DNA"/>
</dbReference>
<dbReference type="NCBIfam" id="NF006631">
    <property type="entry name" value="PRK09201.1"/>
    <property type="match status" value="1"/>
</dbReference>
<gene>
    <name evidence="3" type="ORF">R53529_LOCUS1300</name>
    <name evidence="2" type="ORF">R53530_LOCUS1134</name>
</gene>
<name>A0A9W4TM78_9PROT</name>
<dbReference type="Proteomes" id="UP001154255">
    <property type="component" value="Unassembled WGS sequence"/>
</dbReference>
<dbReference type="InterPro" id="IPR036928">
    <property type="entry name" value="AS_sf"/>
</dbReference>
<keyword evidence="5" id="KW-1185">Reference proteome</keyword>
<dbReference type="InterPro" id="IPR000120">
    <property type="entry name" value="Amidase"/>
</dbReference>
<dbReference type="EMBL" id="CAMXCM010000002">
    <property type="protein sequence ID" value="CAI3939309.1"/>
    <property type="molecule type" value="Genomic_DNA"/>
</dbReference>
<dbReference type="AlphaFoldDB" id="A0A9W4TM78"/>
<dbReference type="InterPro" id="IPR014087">
    <property type="entry name" value="Carboxybiuret_hydro_AtzE"/>
</dbReference>
<protein>
    <submittedName>
        <fullName evidence="2 3">Asp-tRNAAsn/Glu-tRNAGln amidotransferase A subunit or related amidase (GatA)</fullName>
    </submittedName>
</protein>
<organism evidence="2 4">
    <name type="scientific">Commensalibacter communis</name>
    <dbReference type="NCBI Taxonomy" id="2972786"/>
    <lineage>
        <taxon>Bacteria</taxon>
        <taxon>Pseudomonadati</taxon>
        <taxon>Pseudomonadota</taxon>
        <taxon>Alphaproteobacteria</taxon>
        <taxon>Acetobacterales</taxon>
        <taxon>Acetobacteraceae</taxon>
    </lineage>
</organism>
<dbReference type="GO" id="GO:0003824">
    <property type="term" value="F:catalytic activity"/>
    <property type="evidence" value="ECO:0007669"/>
    <property type="project" value="InterPro"/>
</dbReference>
<comment type="caution">
    <text evidence="2">The sequence shown here is derived from an EMBL/GenBank/DDBJ whole genome shotgun (WGS) entry which is preliminary data.</text>
</comment>
<feature type="domain" description="Amidase" evidence="1">
    <location>
        <begin position="20"/>
        <end position="425"/>
    </location>
</feature>
<reference evidence="2" key="1">
    <citation type="submission" date="2022-10" db="EMBL/GenBank/DDBJ databases">
        <authorList>
            <person name="Botero Cardona J."/>
        </authorList>
    </citation>
    <scope>NUCLEOTIDE SEQUENCE</scope>
    <source>
        <strain evidence="2">LMG 31819</strain>
        <strain evidence="3">R-53529</strain>
    </source>
</reference>